<dbReference type="EMBL" id="GDHF01028115">
    <property type="protein sequence ID" value="JAI24199.1"/>
    <property type="molecule type" value="Transcribed_RNA"/>
</dbReference>
<dbReference type="AlphaFoldDB" id="A0A0K8UC35"/>
<sequence>MDEIERVEGRKSIAQFRKSIYGGDEVEFADIFQFDIDEDDHKKILQVMRDSLQRLPDSFRSNILDRFIEEHPELNWKIETTGEKDEDQDNLEDILKTFRFDSLIPSRWVEVHETFDRKLRPFASAFMIRDSEKFWAIIQATKVAHFEPMRTSN</sequence>
<gene>
    <name evidence="1" type="ORF">c0_g1_i2</name>
</gene>
<name>A0A0K8UC35_BACLA</name>
<protein>
    <submittedName>
        <fullName evidence="1">Uncharacterized protein</fullName>
    </submittedName>
</protein>
<proteinExistence type="predicted"/>
<organism evidence="1">
    <name type="scientific">Bactrocera latifrons</name>
    <name type="common">Malaysian fruit fly</name>
    <name type="synonym">Chaetodacus latifrons</name>
    <dbReference type="NCBI Taxonomy" id="174628"/>
    <lineage>
        <taxon>Eukaryota</taxon>
        <taxon>Metazoa</taxon>
        <taxon>Ecdysozoa</taxon>
        <taxon>Arthropoda</taxon>
        <taxon>Hexapoda</taxon>
        <taxon>Insecta</taxon>
        <taxon>Pterygota</taxon>
        <taxon>Neoptera</taxon>
        <taxon>Endopterygota</taxon>
        <taxon>Diptera</taxon>
        <taxon>Brachycera</taxon>
        <taxon>Muscomorpha</taxon>
        <taxon>Tephritoidea</taxon>
        <taxon>Tephritidae</taxon>
        <taxon>Bactrocera</taxon>
        <taxon>Bactrocera</taxon>
    </lineage>
</organism>
<reference evidence="1" key="1">
    <citation type="submission" date="2015-06" db="EMBL/GenBank/DDBJ databases">
        <authorList>
            <person name="Hoefler B.C."/>
            <person name="Straight P.D."/>
        </authorList>
    </citation>
    <scope>NUCLEOTIDE SEQUENCE</scope>
</reference>
<evidence type="ECO:0000313" key="1">
    <source>
        <dbReference type="EMBL" id="JAI24199.1"/>
    </source>
</evidence>
<dbReference type="OrthoDB" id="7914571at2759"/>
<accession>A0A0K8UC35</accession>